<reference evidence="1 2" key="1">
    <citation type="journal article" date="2021" name="Sci. Rep.">
        <title>The genome of the diatom Chaetoceros tenuissimus carries an ancient integrated fragment of an extant virus.</title>
        <authorList>
            <person name="Hongo Y."/>
            <person name="Kimura K."/>
            <person name="Takaki Y."/>
            <person name="Yoshida Y."/>
            <person name="Baba S."/>
            <person name="Kobayashi G."/>
            <person name="Nagasaki K."/>
            <person name="Hano T."/>
            <person name="Tomaru Y."/>
        </authorList>
    </citation>
    <scope>NUCLEOTIDE SEQUENCE [LARGE SCALE GENOMIC DNA]</scope>
    <source>
        <strain evidence="1 2">NIES-3715</strain>
    </source>
</reference>
<comment type="caution">
    <text evidence="1">The sequence shown here is derived from an EMBL/GenBank/DDBJ whole genome shotgun (WGS) entry which is preliminary data.</text>
</comment>
<proteinExistence type="predicted"/>
<dbReference type="AlphaFoldDB" id="A0AAD3H5E1"/>
<name>A0AAD3H5E1_9STRA</name>
<protein>
    <submittedName>
        <fullName evidence="1">Uncharacterized protein</fullName>
    </submittedName>
</protein>
<evidence type="ECO:0000313" key="1">
    <source>
        <dbReference type="EMBL" id="GFH50643.1"/>
    </source>
</evidence>
<dbReference type="Proteomes" id="UP001054902">
    <property type="component" value="Unassembled WGS sequence"/>
</dbReference>
<dbReference type="EMBL" id="BLLK01000040">
    <property type="protein sequence ID" value="GFH50643.1"/>
    <property type="molecule type" value="Genomic_DNA"/>
</dbReference>
<evidence type="ECO:0000313" key="2">
    <source>
        <dbReference type="Proteomes" id="UP001054902"/>
    </source>
</evidence>
<accession>A0AAD3H5E1</accession>
<keyword evidence="2" id="KW-1185">Reference proteome</keyword>
<sequence length="270" mass="30936">MHFYHAPSNSEFFSRFMMGMERRMGKQVRQNVGLSVEVLHAILDDYEEEFSSIKCSVSRKRDIVIFASGFLILFTCALRGNELFFWERSEFCTRITQGLNPGNLSHFTIPLMGEFKNELGTRNHMMVVAQHTKSHLPVETWLNRLVQVLKSDGLSSTVGPTMCNKEGFVLCSTDFNSELRDMLYRCANQHPSLLDVNADLENDFKVYRSFRRGATTCARNNKVQEADIVLHNRWRASEAKSGSLPCMSMHNLYTEISQALPTRLRFSASL</sequence>
<gene>
    <name evidence="1" type="ORF">CTEN210_07119</name>
</gene>
<organism evidence="1 2">
    <name type="scientific">Chaetoceros tenuissimus</name>
    <dbReference type="NCBI Taxonomy" id="426638"/>
    <lineage>
        <taxon>Eukaryota</taxon>
        <taxon>Sar</taxon>
        <taxon>Stramenopiles</taxon>
        <taxon>Ochrophyta</taxon>
        <taxon>Bacillariophyta</taxon>
        <taxon>Coscinodiscophyceae</taxon>
        <taxon>Chaetocerotophycidae</taxon>
        <taxon>Chaetocerotales</taxon>
        <taxon>Chaetocerotaceae</taxon>
        <taxon>Chaetoceros</taxon>
    </lineage>
</organism>